<feature type="transmembrane region" description="Helical" evidence="18">
    <location>
        <begin position="310"/>
        <end position="333"/>
    </location>
</feature>
<feature type="transmembrane region" description="Helical" evidence="18">
    <location>
        <begin position="229"/>
        <end position="252"/>
    </location>
</feature>
<evidence type="ECO:0000256" key="16">
    <source>
        <dbReference type="ARBA" id="ARBA00023136"/>
    </source>
</evidence>
<accession>A0A140EG19</accession>
<dbReference type="GO" id="GO:0005743">
    <property type="term" value="C:mitochondrial inner membrane"/>
    <property type="evidence" value="ECO:0007669"/>
    <property type="project" value="UniProtKB-SubCell"/>
</dbReference>
<keyword evidence="16 18" id="KW-0472">Membrane</keyword>
<keyword evidence="9 18" id="KW-0999">Mitochondrion inner membrane</keyword>
<evidence type="ECO:0000256" key="3">
    <source>
        <dbReference type="ARBA" id="ARBA00007012"/>
    </source>
</evidence>
<feature type="transmembrane region" description="Helical" evidence="18">
    <location>
        <begin position="56"/>
        <end position="82"/>
    </location>
</feature>
<keyword evidence="8 18" id="KW-0812">Transmembrane</keyword>
<dbReference type="AlphaFoldDB" id="A0A140EG19"/>
<comment type="subcellular location">
    <subcellularLocation>
        <location evidence="2 18">Mitochondrion inner membrane</location>
        <topology evidence="2 18">Multi-pass membrane protein</topology>
    </subcellularLocation>
</comment>
<feature type="transmembrane region" description="Helical" evidence="18">
    <location>
        <begin position="6"/>
        <end position="35"/>
    </location>
</feature>
<evidence type="ECO:0000256" key="13">
    <source>
        <dbReference type="ARBA" id="ARBA00023027"/>
    </source>
</evidence>
<sequence length="336" mass="39355">MYMILFVFSNILGTIISTSSCTWLGMWIGLEINLLSIIPLMNNNKNPFSSEASLKYFITQAIASSILLFSIILMSMNFYINFFYENSLMMIFNSALLTKMGMAPFHFWLPMVMEGLSWSLCFMIATISKFAPLILLSYNFNYPVFFSMTIILGSMIGGILGFNQTSIRKLMAYSSIIHMSWMMSSMFSHSTIFMLYFIIYTITSMNIMGLFWYLNIFLFKDLIPKINNLFLKFTLTINFLSLGGLPPFIGFIPKWLTIEYLLMNYNFWLPMIMVIMTILSMAYYMRMIYFSFMINPWKMNYSINYNYSNFYMTLFLTLNISLTLSFMICLNLLNFL</sequence>
<evidence type="ECO:0000256" key="2">
    <source>
        <dbReference type="ARBA" id="ARBA00004448"/>
    </source>
</evidence>
<evidence type="ECO:0000256" key="8">
    <source>
        <dbReference type="ARBA" id="ARBA00022692"/>
    </source>
</evidence>
<keyword evidence="6" id="KW-0813">Transport</keyword>
<evidence type="ECO:0000256" key="6">
    <source>
        <dbReference type="ARBA" id="ARBA00022448"/>
    </source>
</evidence>
<evidence type="ECO:0000256" key="12">
    <source>
        <dbReference type="ARBA" id="ARBA00022989"/>
    </source>
</evidence>
<evidence type="ECO:0000256" key="1">
    <source>
        <dbReference type="ARBA" id="ARBA00003257"/>
    </source>
</evidence>
<evidence type="ECO:0000256" key="9">
    <source>
        <dbReference type="ARBA" id="ARBA00022792"/>
    </source>
</evidence>
<evidence type="ECO:0000256" key="17">
    <source>
        <dbReference type="ARBA" id="ARBA00049551"/>
    </source>
</evidence>
<organism evidence="20">
    <name type="scientific">Staphylinidae sp. BMNH 1274706</name>
    <dbReference type="NCBI Taxonomy" id="1796599"/>
    <lineage>
        <taxon>Eukaryota</taxon>
        <taxon>Metazoa</taxon>
        <taxon>Ecdysozoa</taxon>
        <taxon>Arthropoda</taxon>
        <taxon>Hexapoda</taxon>
        <taxon>Insecta</taxon>
        <taxon>Pterygota</taxon>
        <taxon>Neoptera</taxon>
        <taxon>Endopterygota</taxon>
        <taxon>Coleoptera</taxon>
        <taxon>Polyphaga</taxon>
        <taxon>Staphyliniformia</taxon>
        <taxon>Staphylinidae</taxon>
    </lineage>
</organism>
<gene>
    <name evidence="20" type="primary">ND2</name>
</gene>
<dbReference type="InterPro" id="IPR003917">
    <property type="entry name" value="NADH_UbQ_OxRdtase_chain2"/>
</dbReference>
<feature type="transmembrane region" description="Helical" evidence="18">
    <location>
        <begin position="193"/>
        <end position="217"/>
    </location>
</feature>
<dbReference type="PRINTS" id="PR01436">
    <property type="entry name" value="NADHDHGNASE2"/>
</dbReference>
<keyword evidence="7 18" id="KW-0679">Respiratory chain</keyword>
<dbReference type="PANTHER" id="PTHR46552">
    <property type="entry name" value="NADH-UBIQUINONE OXIDOREDUCTASE CHAIN 2"/>
    <property type="match status" value="1"/>
</dbReference>
<keyword evidence="12 18" id="KW-1133">Transmembrane helix</keyword>
<feature type="domain" description="NADH:quinone oxidoreductase/Mrp antiporter transmembrane" evidence="19">
    <location>
        <begin position="22"/>
        <end position="279"/>
    </location>
</feature>
<keyword evidence="11 18" id="KW-0249">Electron transport</keyword>
<feature type="transmembrane region" description="Helical" evidence="18">
    <location>
        <begin position="267"/>
        <end position="289"/>
    </location>
</feature>
<evidence type="ECO:0000256" key="18">
    <source>
        <dbReference type="RuleBase" id="RU003403"/>
    </source>
</evidence>
<proteinExistence type="inferred from homology"/>
<keyword evidence="10 18" id="KW-1278">Translocase</keyword>
<dbReference type="InterPro" id="IPR001750">
    <property type="entry name" value="ND/Mrp_TM"/>
</dbReference>
<keyword evidence="15 18" id="KW-0496">Mitochondrion</keyword>
<dbReference type="Pfam" id="PF00361">
    <property type="entry name" value="Proton_antipo_M"/>
    <property type="match status" value="1"/>
</dbReference>
<comment type="function">
    <text evidence="1">Core subunit of the mitochondrial membrane respiratory chain NADH dehydrogenase (Complex I) that is believed to belong to the minimal assembly required for catalysis. Complex I functions in the transfer of electrons from NADH to the respiratory chain. The immediate electron acceptor for the enzyme is believed to be ubiquinone.</text>
</comment>
<feature type="transmembrane region" description="Helical" evidence="18">
    <location>
        <begin position="116"/>
        <end position="138"/>
    </location>
</feature>
<keyword evidence="13 18" id="KW-0520">NAD</keyword>
<dbReference type="InterPro" id="IPR050175">
    <property type="entry name" value="Complex_I_Subunit_2"/>
</dbReference>
<dbReference type="EC" id="7.1.1.2" evidence="4 18"/>
<evidence type="ECO:0000256" key="4">
    <source>
        <dbReference type="ARBA" id="ARBA00012944"/>
    </source>
</evidence>
<comment type="similarity">
    <text evidence="3 18">Belongs to the complex I subunit 2 family.</text>
</comment>
<evidence type="ECO:0000256" key="15">
    <source>
        <dbReference type="ARBA" id="ARBA00023128"/>
    </source>
</evidence>
<evidence type="ECO:0000256" key="5">
    <source>
        <dbReference type="ARBA" id="ARBA00021008"/>
    </source>
</evidence>
<dbReference type="GO" id="GO:0006120">
    <property type="term" value="P:mitochondrial electron transport, NADH to ubiquinone"/>
    <property type="evidence" value="ECO:0007669"/>
    <property type="project" value="InterPro"/>
</dbReference>
<evidence type="ECO:0000256" key="7">
    <source>
        <dbReference type="ARBA" id="ARBA00022660"/>
    </source>
</evidence>
<dbReference type="EMBL" id="KT696250">
    <property type="protein sequence ID" value="AML25640.1"/>
    <property type="molecule type" value="Genomic_DNA"/>
</dbReference>
<keyword evidence="14 18" id="KW-0830">Ubiquinone</keyword>
<name>A0A140EG19_9COLE</name>
<protein>
    <recommendedName>
        <fullName evidence="5 18">NADH-ubiquinone oxidoreductase chain 2</fullName>
        <ecNumber evidence="4 18">7.1.1.2</ecNumber>
    </recommendedName>
</protein>
<geneLocation type="mitochondrion" evidence="20"/>
<evidence type="ECO:0000256" key="14">
    <source>
        <dbReference type="ARBA" id="ARBA00023075"/>
    </source>
</evidence>
<feature type="transmembrane region" description="Helical" evidence="18">
    <location>
        <begin position="144"/>
        <end position="163"/>
    </location>
</feature>
<evidence type="ECO:0000256" key="10">
    <source>
        <dbReference type="ARBA" id="ARBA00022967"/>
    </source>
</evidence>
<evidence type="ECO:0000256" key="11">
    <source>
        <dbReference type="ARBA" id="ARBA00022982"/>
    </source>
</evidence>
<dbReference type="PANTHER" id="PTHR46552:SF1">
    <property type="entry name" value="NADH-UBIQUINONE OXIDOREDUCTASE CHAIN 2"/>
    <property type="match status" value="1"/>
</dbReference>
<comment type="catalytic activity">
    <reaction evidence="17 18">
        <text>a ubiquinone + NADH + 5 H(+)(in) = a ubiquinol + NAD(+) + 4 H(+)(out)</text>
        <dbReference type="Rhea" id="RHEA:29091"/>
        <dbReference type="Rhea" id="RHEA-COMP:9565"/>
        <dbReference type="Rhea" id="RHEA-COMP:9566"/>
        <dbReference type="ChEBI" id="CHEBI:15378"/>
        <dbReference type="ChEBI" id="CHEBI:16389"/>
        <dbReference type="ChEBI" id="CHEBI:17976"/>
        <dbReference type="ChEBI" id="CHEBI:57540"/>
        <dbReference type="ChEBI" id="CHEBI:57945"/>
        <dbReference type="EC" id="7.1.1.2"/>
    </reaction>
</comment>
<reference evidence="20" key="1">
    <citation type="submission" date="2015-09" db="EMBL/GenBank/DDBJ databases">
        <title>Capturing the unknown biodiversity of arthropods in tropical forests using metagenomics.</title>
        <authorList>
            <person name="Andujar C."/>
            <person name="Creedy T.J."/>
            <person name="Garner B."/>
            <person name="Canty R."/>
            <person name="Warner H.B."/>
            <person name="Lipecki J."/>
            <person name="Crampton-Platt A."/>
            <person name="Gabrielli M."/>
            <person name="Croydon-Veleslavov I.A."/>
            <person name="Lim J.L."/>
            <person name="Linard B."/>
            <person name="Vogler A."/>
        </authorList>
    </citation>
    <scope>NUCLEOTIDE SEQUENCE</scope>
</reference>
<evidence type="ECO:0000313" key="20">
    <source>
        <dbReference type="EMBL" id="AML25640.1"/>
    </source>
</evidence>
<evidence type="ECO:0000259" key="19">
    <source>
        <dbReference type="Pfam" id="PF00361"/>
    </source>
</evidence>
<comment type="function">
    <text evidence="18">Core subunit of the mitochondrial membrane respiratory chain NADH dehydrogenase (Complex I) which catalyzes electron transfer from NADH through the respiratory chain, using ubiquinone as an electron acceptor. Essential for the catalytic activity and assembly of complex I.</text>
</comment>
<dbReference type="GO" id="GO:0008137">
    <property type="term" value="F:NADH dehydrogenase (ubiquinone) activity"/>
    <property type="evidence" value="ECO:0007669"/>
    <property type="project" value="UniProtKB-EC"/>
</dbReference>